<evidence type="ECO:0000256" key="2">
    <source>
        <dbReference type="ARBA" id="ARBA00007520"/>
    </source>
</evidence>
<comment type="similarity">
    <text evidence="2">Belongs to the major facilitator superfamily. TCR/Tet family.</text>
</comment>
<dbReference type="PRINTS" id="PR01036">
    <property type="entry name" value="TCRTETB"/>
</dbReference>
<evidence type="ECO:0000256" key="1">
    <source>
        <dbReference type="ARBA" id="ARBA00004651"/>
    </source>
</evidence>
<feature type="transmembrane region" description="Helical" evidence="8">
    <location>
        <begin position="160"/>
        <end position="182"/>
    </location>
</feature>
<dbReference type="Proteomes" id="UP000196320">
    <property type="component" value="Unassembled WGS sequence"/>
</dbReference>
<dbReference type="AlphaFoldDB" id="A0A1R4KR04"/>
<feature type="transmembrane region" description="Helical" evidence="8">
    <location>
        <begin position="328"/>
        <end position="346"/>
    </location>
</feature>
<feature type="domain" description="Major facilitator superfamily (MFS) profile" evidence="9">
    <location>
        <begin position="36"/>
        <end position="524"/>
    </location>
</feature>
<organism evidence="10 11">
    <name type="scientific">Microbacterium esteraromaticum</name>
    <dbReference type="NCBI Taxonomy" id="57043"/>
    <lineage>
        <taxon>Bacteria</taxon>
        <taxon>Bacillati</taxon>
        <taxon>Actinomycetota</taxon>
        <taxon>Actinomycetes</taxon>
        <taxon>Micrococcales</taxon>
        <taxon>Microbacteriaceae</taxon>
        <taxon>Microbacterium</taxon>
    </lineage>
</organism>
<feature type="transmembrane region" description="Helical" evidence="8">
    <location>
        <begin position="188"/>
        <end position="210"/>
    </location>
</feature>
<comment type="subcellular location">
    <subcellularLocation>
        <location evidence="1">Cell membrane</location>
        <topology evidence="1">Multi-pass membrane protein</topology>
    </subcellularLocation>
</comment>
<evidence type="ECO:0000313" key="11">
    <source>
        <dbReference type="Proteomes" id="UP000196320"/>
    </source>
</evidence>
<keyword evidence="6 8" id="KW-1133">Transmembrane helix</keyword>
<dbReference type="CDD" id="cd17502">
    <property type="entry name" value="MFS_Azr1_MDR_like"/>
    <property type="match status" value="1"/>
</dbReference>
<dbReference type="FunFam" id="1.20.1720.10:FF:000004">
    <property type="entry name" value="EmrB/QacA family drug resistance transporter"/>
    <property type="match status" value="1"/>
</dbReference>
<evidence type="ECO:0000259" key="9">
    <source>
        <dbReference type="PROSITE" id="PS50850"/>
    </source>
</evidence>
<dbReference type="GO" id="GO:0005886">
    <property type="term" value="C:plasma membrane"/>
    <property type="evidence" value="ECO:0007669"/>
    <property type="project" value="UniProtKB-SubCell"/>
</dbReference>
<name>A0A1R4KR04_9MICO</name>
<feature type="transmembrane region" description="Helical" evidence="8">
    <location>
        <begin position="131"/>
        <end position="153"/>
    </location>
</feature>
<keyword evidence="3" id="KW-0813">Transport</keyword>
<keyword evidence="4" id="KW-1003">Cell membrane</keyword>
<reference evidence="10 11" key="1">
    <citation type="submission" date="2017-02" db="EMBL/GenBank/DDBJ databases">
        <authorList>
            <person name="Peterson S.W."/>
        </authorList>
    </citation>
    <scope>NUCLEOTIDE SEQUENCE [LARGE SCALE GENOMIC DNA]</scope>
    <source>
        <strain evidence="10 11">B Mb 05.01</strain>
    </source>
</reference>
<dbReference type="PANTHER" id="PTHR23501:SF197">
    <property type="entry name" value="COMD"/>
    <property type="match status" value="1"/>
</dbReference>
<dbReference type="OrthoDB" id="7375466at2"/>
<feature type="transmembrane region" description="Helical" evidence="8">
    <location>
        <begin position="255"/>
        <end position="276"/>
    </location>
</feature>
<protein>
    <submittedName>
        <fullName evidence="10">Membrane transport protein</fullName>
    </submittedName>
</protein>
<sequence>MVDVDQPSYSGVFSLLTSHTPPAVETPRSPREIFTAISGLIVGMFVAVLSGTVVSTSLPVIISDLGGTQSQYTWVITASLLATAISTPIWGKLADLVDRKILVQLSLVLFTVGTVIAGFSTDTNMLIAVRVVQGIGVGGLMSLVMIAVALIISPRERGKYMGVVGGIMALATIGGPLLGGFITDALGWRANFFVGVPFAILALILLQFTLHLPKPQKAKVTIDYLGIVLLAVGVSTLLIWVSMGGNQFDWDSATSLTLAVSAGIAIAAFITVEFFVKEPIVPMSLFRNRTFTLSVLASIAIGVSMFATSVFLAQYFQLARGATPTESGLMTIPMIIGQMGASIIIGQLVSRFGKWKSWMLLGSVLATVGVSMMATLRYDTPFALVAVYMFILGAGLGMVMQNLTLIVQNDTPPQQLGVASSGVNFFRTIAGTIGVTVMGSVLATSVGSYVADGLKGFVPTTPVEISALKDLGSGDVPRVSELPDSIRTIVESAYGHGIADAFLIAIPLAVLSILAIAFIKNKPLSTKTAAEHMREAEEAAIEVAEAEVGAAMNATGSIRVVDGASASPAPRLVAVLERDEKERDEEEGR</sequence>
<evidence type="ECO:0000313" key="10">
    <source>
        <dbReference type="EMBL" id="SJN46679.1"/>
    </source>
</evidence>
<dbReference type="PROSITE" id="PS50850">
    <property type="entry name" value="MFS"/>
    <property type="match status" value="1"/>
</dbReference>
<feature type="transmembrane region" description="Helical" evidence="8">
    <location>
        <begin position="428"/>
        <end position="451"/>
    </location>
</feature>
<accession>A0A1R4KR04</accession>
<feature type="transmembrane region" description="Helical" evidence="8">
    <location>
        <begin position="296"/>
        <end position="316"/>
    </location>
</feature>
<proteinExistence type="inferred from homology"/>
<dbReference type="SUPFAM" id="SSF103473">
    <property type="entry name" value="MFS general substrate transporter"/>
    <property type="match status" value="1"/>
</dbReference>
<evidence type="ECO:0000256" key="3">
    <source>
        <dbReference type="ARBA" id="ARBA00022448"/>
    </source>
</evidence>
<dbReference type="EMBL" id="FUKO01000044">
    <property type="protein sequence ID" value="SJN46679.1"/>
    <property type="molecule type" value="Genomic_DNA"/>
</dbReference>
<feature type="transmembrane region" description="Helical" evidence="8">
    <location>
        <begin position="501"/>
        <end position="519"/>
    </location>
</feature>
<feature type="transmembrane region" description="Helical" evidence="8">
    <location>
        <begin position="33"/>
        <end position="52"/>
    </location>
</feature>
<evidence type="ECO:0000256" key="8">
    <source>
        <dbReference type="SAM" id="Phobius"/>
    </source>
</evidence>
<evidence type="ECO:0000256" key="6">
    <source>
        <dbReference type="ARBA" id="ARBA00022989"/>
    </source>
</evidence>
<dbReference type="InterPro" id="IPR004638">
    <property type="entry name" value="EmrB-like"/>
</dbReference>
<gene>
    <name evidence="10" type="ORF">FM104_15190</name>
</gene>
<dbReference type="GO" id="GO:0022857">
    <property type="term" value="F:transmembrane transporter activity"/>
    <property type="evidence" value="ECO:0007669"/>
    <property type="project" value="InterPro"/>
</dbReference>
<feature type="transmembrane region" description="Helical" evidence="8">
    <location>
        <begin position="72"/>
        <end position="90"/>
    </location>
</feature>
<keyword evidence="7 8" id="KW-0472">Membrane</keyword>
<dbReference type="NCBIfam" id="TIGR00711">
    <property type="entry name" value="efflux_EmrB"/>
    <property type="match status" value="1"/>
</dbReference>
<evidence type="ECO:0000256" key="7">
    <source>
        <dbReference type="ARBA" id="ARBA00023136"/>
    </source>
</evidence>
<evidence type="ECO:0000256" key="5">
    <source>
        <dbReference type="ARBA" id="ARBA00022692"/>
    </source>
</evidence>
<dbReference type="Gene3D" id="1.20.1720.10">
    <property type="entry name" value="Multidrug resistance protein D"/>
    <property type="match status" value="1"/>
</dbReference>
<dbReference type="PANTHER" id="PTHR23501">
    <property type="entry name" value="MAJOR FACILITATOR SUPERFAMILY"/>
    <property type="match status" value="1"/>
</dbReference>
<dbReference type="InterPro" id="IPR036259">
    <property type="entry name" value="MFS_trans_sf"/>
</dbReference>
<feature type="transmembrane region" description="Helical" evidence="8">
    <location>
        <begin position="222"/>
        <end position="243"/>
    </location>
</feature>
<dbReference type="Pfam" id="PF07690">
    <property type="entry name" value="MFS_1"/>
    <property type="match status" value="1"/>
</dbReference>
<feature type="transmembrane region" description="Helical" evidence="8">
    <location>
        <begin position="102"/>
        <end position="119"/>
    </location>
</feature>
<evidence type="ECO:0000256" key="4">
    <source>
        <dbReference type="ARBA" id="ARBA00022475"/>
    </source>
</evidence>
<feature type="transmembrane region" description="Helical" evidence="8">
    <location>
        <begin position="382"/>
        <end position="407"/>
    </location>
</feature>
<keyword evidence="5 8" id="KW-0812">Transmembrane</keyword>
<dbReference type="RefSeq" id="WP_087133052.1">
    <property type="nucleotide sequence ID" value="NZ_FUKO01000044.1"/>
</dbReference>
<dbReference type="InterPro" id="IPR020846">
    <property type="entry name" value="MFS_dom"/>
</dbReference>
<keyword evidence="11" id="KW-1185">Reference proteome</keyword>
<feature type="transmembrane region" description="Helical" evidence="8">
    <location>
        <begin position="358"/>
        <end position="376"/>
    </location>
</feature>
<dbReference type="Gene3D" id="1.20.1250.20">
    <property type="entry name" value="MFS general substrate transporter like domains"/>
    <property type="match status" value="1"/>
</dbReference>
<dbReference type="InterPro" id="IPR011701">
    <property type="entry name" value="MFS"/>
</dbReference>